<dbReference type="Gene3D" id="3.40.50.880">
    <property type="match status" value="1"/>
</dbReference>
<evidence type="ECO:0000313" key="2">
    <source>
        <dbReference type="EMBL" id="PWG64668.1"/>
    </source>
</evidence>
<dbReference type="InterPro" id="IPR017926">
    <property type="entry name" value="GATASE"/>
</dbReference>
<dbReference type="Proteomes" id="UP000245474">
    <property type="component" value="Unassembled WGS sequence"/>
</dbReference>
<organism evidence="2 3">
    <name type="scientific">Sediminicurvatus halobius</name>
    <dbReference type="NCBI Taxonomy" id="2182432"/>
    <lineage>
        <taxon>Bacteria</taxon>
        <taxon>Pseudomonadati</taxon>
        <taxon>Pseudomonadota</taxon>
        <taxon>Gammaproteobacteria</taxon>
        <taxon>Chromatiales</taxon>
        <taxon>Ectothiorhodospiraceae</taxon>
        <taxon>Sediminicurvatus</taxon>
    </lineage>
</organism>
<dbReference type="GO" id="GO:0016740">
    <property type="term" value="F:transferase activity"/>
    <property type="evidence" value="ECO:0007669"/>
    <property type="project" value="UniProtKB-KW"/>
</dbReference>
<feature type="domain" description="Glutamine amidotransferase" evidence="1">
    <location>
        <begin position="64"/>
        <end position="193"/>
    </location>
</feature>
<dbReference type="AlphaFoldDB" id="A0A2U2N6E4"/>
<dbReference type="GO" id="GO:0005829">
    <property type="term" value="C:cytosol"/>
    <property type="evidence" value="ECO:0007669"/>
    <property type="project" value="TreeGrafter"/>
</dbReference>
<keyword evidence="2" id="KW-0315">Glutamine amidotransferase</keyword>
<protein>
    <submittedName>
        <fullName evidence="2">Glutamine amidotransferase</fullName>
    </submittedName>
</protein>
<proteinExistence type="predicted"/>
<dbReference type="InterPro" id="IPR044992">
    <property type="entry name" value="ChyE-like"/>
</dbReference>
<dbReference type="OrthoDB" id="9813383at2"/>
<accession>A0A2U2N6E4</accession>
<dbReference type="PANTHER" id="PTHR42695:SF5">
    <property type="entry name" value="GLUTAMINE AMIDOTRANSFERASE YLR126C-RELATED"/>
    <property type="match status" value="1"/>
</dbReference>
<name>A0A2U2N6E4_9GAMM</name>
<dbReference type="PROSITE" id="PS51273">
    <property type="entry name" value="GATASE_TYPE_1"/>
    <property type="match status" value="1"/>
</dbReference>
<evidence type="ECO:0000259" key="1">
    <source>
        <dbReference type="Pfam" id="PF00117"/>
    </source>
</evidence>
<reference evidence="2 3" key="1">
    <citation type="submission" date="2018-05" db="EMBL/GenBank/DDBJ databases">
        <title>Spiribacter halobius sp. nov., a moderately halophilic bacterium isolated from marine solar saltern.</title>
        <authorList>
            <person name="Zheng W.-S."/>
            <person name="Lu D.-C."/>
            <person name="Du Z.-J."/>
        </authorList>
    </citation>
    <scope>NUCLEOTIDE SEQUENCE [LARGE SCALE GENOMIC DNA]</scope>
    <source>
        <strain evidence="2 3">E85</strain>
    </source>
</reference>
<dbReference type="EMBL" id="QFFI01000005">
    <property type="protein sequence ID" value="PWG64668.1"/>
    <property type="molecule type" value="Genomic_DNA"/>
</dbReference>
<dbReference type="Pfam" id="PF00117">
    <property type="entry name" value="GATase"/>
    <property type="match status" value="1"/>
</dbReference>
<keyword evidence="3" id="KW-1185">Reference proteome</keyword>
<dbReference type="RefSeq" id="WP_109676846.1">
    <property type="nucleotide sequence ID" value="NZ_CP086615.1"/>
</dbReference>
<dbReference type="PANTHER" id="PTHR42695">
    <property type="entry name" value="GLUTAMINE AMIDOTRANSFERASE YLR126C-RELATED"/>
    <property type="match status" value="1"/>
</dbReference>
<comment type="caution">
    <text evidence="2">The sequence shown here is derived from an EMBL/GenBank/DDBJ whole genome shotgun (WGS) entry which is preliminary data.</text>
</comment>
<evidence type="ECO:0000313" key="3">
    <source>
        <dbReference type="Proteomes" id="UP000245474"/>
    </source>
</evidence>
<dbReference type="CDD" id="cd01741">
    <property type="entry name" value="GATase1_1"/>
    <property type="match status" value="1"/>
</dbReference>
<sequence>MTEPVPRPIRVGVLLCDDLHEGLVSRWRSYLALFQDLLADAAGDLQATGWRVHAGEWPDSPEAADAWLVSGSRASVHEVPEWVPPLQDLVREIEAAGQPLVGVCFGHQLVHSALGGRIGRATVGWGLGVYDVRLEADLAGRRAGEPLRLLSVHQDQVLTPAPGFRRLATSPFCPWYASRRGPVLTVQGHPEFDREFFQALLPQVRPKAGDAVVDRALASLPPEDDTGAFRRLLRDWLRGNAAADLQPTG</sequence>
<gene>
    <name evidence="2" type="ORF">DEM34_04895</name>
</gene>
<keyword evidence="2" id="KW-0808">Transferase</keyword>
<dbReference type="InterPro" id="IPR029062">
    <property type="entry name" value="Class_I_gatase-like"/>
</dbReference>
<dbReference type="SUPFAM" id="SSF52317">
    <property type="entry name" value="Class I glutamine amidotransferase-like"/>
    <property type="match status" value="1"/>
</dbReference>